<dbReference type="OrthoDB" id="2530523at2759"/>
<gene>
    <name evidence="2" type="ORF">AOQ84DRAFT_302820</name>
</gene>
<organism evidence="2 3">
    <name type="scientific">Glonium stellatum</name>
    <dbReference type="NCBI Taxonomy" id="574774"/>
    <lineage>
        <taxon>Eukaryota</taxon>
        <taxon>Fungi</taxon>
        <taxon>Dikarya</taxon>
        <taxon>Ascomycota</taxon>
        <taxon>Pezizomycotina</taxon>
        <taxon>Dothideomycetes</taxon>
        <taxon>Pleosporomycetidae</taxon>
        <taxon>Gloniales</taxon>
        <taxon>Gloniaceae</taxon>
        <taxon>Glonium</taxon>
    </lineage>
</organism>
<evidence type="ECO:0000256" key="1">
    <source>
        <dbReference type="SAM" id="MobiDB-lite"/>
    </source>
</evidence>
<accession>A0A8E2ERE7</accession>
<feature type="compositionally biased region" description="Polar residues" evidence="1">
    <location>
        <begin position="8"/>
        <end position="18"/>
    </location>
</feature>
<name>A0A8E2ERE7_9PEZI</name>
<feature type="region of interest" description="Disordered" evidence="1">
    <location>
        <begin position="1"/>
        <end position="34"/>
    </location>
</feature>
<proteinExistence type="predicted"/>
<sequence length="181" mass="19663">MAAPPTTQPQLSHPTPQSAMKAVPQSPVSPVAQARERERVTLLLEINSELLHEIVSLQGQGKAGHIGPAPPKEEGKKESDVKPASKEYVDCMRRLQANLSYLATTAERAHKPTHVIPPGPAIMSVPASPPALTERYTRLQGLFPGWKGQQLKASPGPQRPNVQQNMQQNMQQTVQAQPLQG</sequence>
<evidence type="ECO:0000313" key="2">
    <source>
        <dbReference type="EMBL" id="OCL03426.1"/>
    </source>
</evidence>
<evidence type="ECO:0000313" key="3">
    <source>
        <dbReference type="Proteomes" id="UP000250140"/>
    </source>
</evidence>
<feature type="region of interest" description="Disordered" evidence="1">
    <location>
        <begin position="147"/>
        <end position="181"/>
    </location>
</feature>
<feature type="compositionally biased region" description="Basic and acidic residues" evidence="1">
    <location>
        <begin position="71"/>
        <end position="84"/>
    </location>
</feature>
<dbReference type="EMBL" id="KV750740">
    <property type="protein sequence ID" value="OCL03426.1"/>
    <property type="molecule type" value="Genomic_DNA"/>
</dbReference>
<reference evidence="2 3" key="1">
    <citation type="journal article" date="2016" name="Nat. Commun.">
        <title>Ectomycorrhizal ecology is imprinted in the genome of the dominant symbiotic fungus Cenococcum geophilum.</title>
        <authorList>
            <consortium name="DOE Joint Genome Institute"/>
            <person name="Peter M."/>
            <person name="Kohler A."/>
            <person name="Ohm R.A."/>
            <person name="Kuo A."/>
            <person name="Krutzmann J."/>
            <person name="Morin E."/>
            <person name="Arend M."/>
            <person name="Barry K.W."/>
            <person name="Binder M."/>
            <person name="Choi C."/>
            <person name="Clum A."/>
            <person name="Copeland A."/>
            <person name="Grisel N."/>
            <person name="Haridas S."/>
            <person name="Kipfer T."/>
            <person name="LaButti K."/>
            <person name="Lindquist E."/>
            <person name="Lipzen A."/>
            <person name="Maire R."/>
            <person name="Meier B."/>
            <person name="Mihaltcheva S."/>
            <person name="Molinier V."/>
            <person name="Murat C."/>
            <person name="Poggeler S."/>
            <person name="Quandt C.A."/>
            <person name="Sperisen C."/>
            <person name="Tritt A."/>
            <person name="Tisserant E."/>
            <person name="Crous P.W."/>
            <person name="Henrissat B."/>
            <person name="Nehls U."/>
            <person name="Egli S."/>
            <person name="Spatafora J.W."/>
            <person name="Grigoriev I.V."/>
            <person name="Martin F.M."/>
        </authorList>
    </citation>
    <scope>NUCLEOTIDE SEQUENCE [LARGE SCALE GENOMIC DNA]</scope>
    <source>
        <strain evidence="2 3">CBS 207.34</strain>
    </source>
</reference>
<dbReference type="AlphaFoldDB" id="A0A8E2ERE7"/>
<keyword evidence="3" id="KW-1185">Reference proteome</keyword>
<feature type="region of interest" description="Disordered" evidence="1">
    <location>
        <begin position="59"/>
        <end position="84"/>
    </location>
</feature>
<dbReference type="Proteomes" id="UP000250140">
    <property type="component" value="Unassembled WGS sequence"/>
</dbReference>
<feature type="compositionally biased region" description="Low complexity" evidence="1">
    <location>
        <begin position="159"/>
        <end position="181"/>
    </location>
</feature>
<protein>
    <submittedName>
        <fullName evidence="2">Uncharacterized protein</fullName>
    </submittedName>
</protein>